<gene>
    <name evidence="2" type="ORF">NIES2119_08055</name>
</gene>
<feature type="region of interest" description="Disordered" evidence="1">
    <location>
        <begin position="456"/>
        <end position="489"/>
    </location>
</feature>
<dbReference type="Proteomes" id="UP000185860">
    <property type="component" value="Unassembled WGS sequence"/>
</dbReference>
<name>A0A1U7IP66_9CYAN</name>
<reference evidence="2 3" key="1">
    <citation type="submission" date="2016-11" db="EMBL/GenBank/DDBJ databases">
        <title>Draft Genome Sequences of Nine Cyanobacterial Strains from Diverse Habitats.</title>
        <authorList>
            <person name="Zhu T."/>
            <person name="Hou S."/>
            <person name="Lu X."/>
            <person name="Hess W.R."/>
        </authorList>
    </citation>
    <scope>NUCLEOTIDE SEQUENCE [LARGE SCALE GENOMIC DNA]</scope>
    <source>
        <strain evidence="2 3">IAM M-71</strain>
    </source>
</reference>
<sequence length="590" mass="67053">MVLISTNHNKLLPETPQGKLFIKYFNHPWNFIFKVVSEDSETNWITETRYPLQPRNLWSQYLSDKIIVGLRFGSNTRYAMIDIDTDSPYHPFSDPDAIANIQASLKEIGLNEGFLVQSSESKGIHLYYCFPEPVPTFGIACAITQCLKESGFIIAKGKLEVFPNCKRYEAQRVTNYNGHRLPLQKGSYLLDRQFFIKSNDIDDLLYAMESSAEENTIKQINQAIVDARHKHRNVKDDHLKWKLDLEERIETGWTGDGQTNELLKDIACYGIVWQGLKEDALTDFIEQTAISCPGFEEFCDHKTEIRQRSAEWATVIDGFYTPYRSWPKRDKGFSELEEKLETQPNDRGEFLKTNAERHAETYHRVEEVVRRLRAAAALPETVTARLEAISNLYLELFNCGISRATLYKVSYLGIWHPDYTPFERCVTPLPEGVTGKLHTPPMQVYEGLVDSVRSQPQQAATTDIKVGGTGGKNASPPPAVKSAPENTADSCPGDNLPILALGGSGKINPNRPLTEAEYEKQRNYYAQRYAINEAPRLETALQIKRTLWRNTHPGNPIRRQIREWAANTPGIVLTDDGPALDPNYQYPETS</sequence>
<dbReference type="AlphaFoldDB" id="A0A1U7IP66"/>
<accession>A0A1U7IP66</accession>
<dbReference type="EMBL" id="MRCE01000006">
    <property type="protein sequence ID" value="OKH39073.1"/>
    <property type="molecule type" value="Genomic_DNA"/>
</dbReference>
<evidence type="ECO:0000256" key="1">
    <source>
        <dbReference type="SAM" id="MobiDB-lite"/>
    </source>
</evidence>
<dbReference type="RefSeq" id="WP_073592935.1">
    <property type="nucleotide sequence ID" value="NZ_MRCE01000006.1"/>
</dbReference>
<evidence type="ECO:0000313" key="3">
    <source>
        <dbReference type="Proteomes" id="UP000185860"/>
    </source>
</evidence>
<comment type="caution">
    <text evidence="2">The sequence shown here is derived from an EMBL/GenBank/DDBJ whole genome shotgun (WGS) entry which is preliminary data.</text>
</comment>
<evidence type="ECO:0000313" key="2">
    <source>
        <dbReference type="EMBL" id="OKH39073.1"/>
    </source>
</evidence>
<proteinExistence type="predicted"/>
<dbReference type="OrthoDB" id="425592at2"/>
<protein>
    <submittedName>
        <fullName evidence="2">Uncharacterized protein</fullName>
    </submittedName>
</protein>
<organism evidence="2 3">
    <name type="scientific">[Phormidium ambiguum] IAM M-71</name>
    <dbReference type="NCBI Taxonomy" id="454136"/>
    <lineage>
        <taxon>Bacteria</taxon>
        <taxon>Bacillati</taxon>
        <taxon>Cyanobacteriota</taxon>
        <taxon>Cyanophyceae</taxon>
        <taxon>Oscillatoriophycideae</taxon>
        <taxon>Aerosakkonematales</taxon>
        <taxon>Aerosakkonemataceae</taxon>
        <taxon>Floridanema</taxon>
    </lineage>
</organism>